<dbReference type="AlphaFoldDB" id="A0A7H1NU37"/>
<proteinExistence type="predicted"/>
<evidence type="ECO:0000313" key="3">
    <source>
        <dbReference type="Proteomes" id="UP000516349"/>
    </source>
</evidence>
<protein>
    <recommendedName>
        <fullName evidence="1">DUF4325 domain-containing protein</fullName>
    </recommendedName>
</protein>
<organism evidence="2 3">
    <name type="scientific">Entomobacter blattae</name>
    <dbReference type="NCBI Taxonomy" id="2762277"/>
    <lineage>
        <taxon>Bacteria</taxon>
        <taxon>Pseudomonadati</taxon>
        <taxon>Pseudomonadota</taxon>
        <taxon>Alphaproteobacteria</taxon>
        <taxon>Acetobacterales</taxon>
        <taxon>Acetobacteraceae</taxon>
        <taxon>Entomobacter</taxon>
    </lineage>
</organism>
<evidence type="ECO:0000259" key="1">
    <source>
        <dbReference type="Pfam" id="PF14213"/>
    </source>
</evidence>
<evidence type="ECO:0000313" key="2">
    <source>
        <dbReference type="EMBL" id="QNT79297.1"/>
    </source>
</evidence>
<keyword evidence="3" id="KW-1185">Reference proteome</keyword>
<gene>
    <name evidence="2" type="ORF">JGUZn3_20940</name>
</gene>
<dbReference type="InterPro" id="IPR025474">
    <property type="entry name" value="DUF4325"/>
</dbReference>
<accession>A0A7H1NU37</accession>
<feature type="domain" description="DUF4325" evidence="1">
    <location>
        <begin position="18"/>
        <end position="78"/>
    </location>
</feature>
<sequence length="102" mass="11317">MTVLKVLDYTKHCHTSDDGDKILHAVLPYLQRGQDVCLDFQGVVSGVPSSFVNGAFVSLLDHGITYDVIKKHLKLVNSHSQLNRLAKERVQKAAGILEFEKA</sequence>
<reference evidence="2 3" key="1">
    <citation type="submission" date="2020-08" db="EMBL/GenBank/DDBJ databases">
        <title>Complete genome sequence of Entomobacter blattae G55GP.</title>
        <authorList>
            <person name="Poehlein A."/>
            <person name="Guzman J."/>
            <person name="Daniel R."/>
            <person name="Vilcinskas A."/>
        </authorList>
    </citation>
    <scope>NUCLEOTIDE SEQUENCE [LARGE SCALE GENOMIC DNA]</scope>
    <source>
        <strain evidence="2 3">G55GP</strain>
    </source>
</reference>
<dbReference type="KEGG" id="ebla:JGUZn3_20940"/>
<dbReference type="EMBL" id="CP060244">
    <property type="protein sequence ID" value="QNT79297.1"/>
    <property type="molecule type" value="Genomic_DNA"/>
</dbReference>
<dbReference type="Pfam" id="PF14213">
    <property type="entry name" value="DUF4325"/>
    <property type="match status" value="1"/>
</dbReference>
<dbReference type="RefSeq" id="WP_203413473.1">
    <property type="nucleotide sequence ID" value="NZ_CP060244.1"/>
</dbReference>
<name>A0A7H1NU37_9PROT</name>
<dbReference type="Proteomes" id="UP000516349">
    <property type="component" value="Chromosome"/>
</dbReference>